<evidence type="ECO:0000256" key="4">
    <source>
        <dbReference type="ARBA" id="ARBA00023159"/>
    </source>
</evidence>
<comment type="caution">
    <text evidence="8">The sequence shown here is derived from an EMBL/GenBank/DDBJ whole genome shotgun (WGS) entry which is preliminary data.</text>
</comment>
<organism evidence="8 9">
    <name type="scientific">Methylobacterium bullatum</name>
    <dbReference type="NCBI Taxonomy" id="570505"/>
    <lineage>
        <taxon>Bacteria</taxon>
        <taxon>Pseudomonadati</taxon>
        <taxon>Pseudomonadota</taxon>
        <taxon>Alphaproteobacteria</taxon>
        <taxon>Hyphomicrobiales</taxon>
        <taxon>Methylobacteriaceae</taxon>
        <taxon>Methylobacterium</taxon>
    </lineage>
</organism>
<evidence type="ECO:0000256" key="6">
    <source>
        <dbReference type="SAM" id="MobiDB-lite"/>
    </source>
</evidence>
<keyword evidence="1" id="KW-0678">Repressor</keyword>
<dbReference type="EMBL" id="BPQF01000031">
    <property type="protein sequence ID" value="GJD41919.1"/>
    <property type="molecule type" value="Genomic_DNA"/>
</dbReference>
<evidence type="ECO:0000259" key="7">
    <source>
        <dbReference type="PROSITE" id="PS01124"/>
    </source>
</evidence>
<reference evidence="8" key="2">
    <citation type="submission" date="2021-08" db="EMBL/GenBank/DDBJ databases">
        <authorList>
            <person name="Tani A."/>
            <person name="Ola A."/>
            <person name="Ogura Y."/>
            <person name="Katsura K."/>
            <person name="Hayashi T."/>
        </authorList>
    </citation>
    <scope>NUCLEOTIDE SEQUENCE</scope>
    <source>
        <strain evidence="8">DSM 21893</strain>
    </source>
</reference>
<evidence type="ECO:0000256" key="1">
    <source>
        <dbReference type="ARBA" id="ARBA00022491"/>
    </source>
</evidence>
<dbReference type="Pfam" id="PF12833">
    <property type="entry name" value="HTH_18"/>
    <property type="match status" value="1"/>
</dbReference>
<dbReference type="SMART" id="SM00342">
    <property type="entry name" value="HTH_ARAC"/>
    <property type="match status" value="1"/>
</dbReference>
<keyword evidence="4" id="KW-0010">Activator</keyword>
<proteinExistence type="predicted"/>
<feature type="domain" description="HTH araC/xylS-type" evidence="7">
    <location>
        <begin position="162"/>
        <end position="259"/>
    </location>
</feature>
<sequence>MAMVESDAVFAAHDVPRGVSAVGMDLVTDGLENHRHAHRKGQLILTARGMVTCDVAKGLWMVPPQCALWIPGDIEHSVRVVGDVELYVLFIDPDIAGALPSECCTITISSLLRELVIAVSHLTEPYDDDGPHGRLIQTMLDQLSVAPVERLHLPLPTDPRLRRIADGLTSDPSDRATVGEWARRVAMSERTLFRLILRETGMSFGRWRQQFQIMLALERLATGEAVQTVAMDLGYESASAFITMFKKALGQPPSRYLRSRRGHSSALAEMSTN</sequence>
<keyword evidence="9" id="KW-1185">Reference proteome</keyword>
<dbReference type="InterPro" id="IPR018062">
    <property type="entry name" value="HTH_AraC-typ_CS"/>
</dbReference>
<name>A0AAV4ZE44_9HYPH</name>
<dbReference type="Proteomes" id="UP001055307">
    <property type="component" value="Unassembled WGS sequence"/>
</dbReference>
<dbReference type="PANTHER" id="PTHR11019:SF199">
    <property type="entry name" value="HTH-TYPE TRANSCRIPTIONAL REGULATOR NIMR"/>
    <property type="match status" value="1"/>
</dbReference>
<dbReference type="Gene3D" id="1.10.10.60">
    <property type="entry name" value="Homeodomain-like"/>
    <property type="match status" value="1"/>
</dbReference>
<dbReference type="InterPro" id="IPR020449">
    <property type="entry name" value="Tscrpt_reg_AraC-type_HTH"/>
</dbReference>
<reference evidence="8" key="1">
    <citation type="journal article" date="2016" name="Front. Microbiol.">
        <title>Genome Sequence of the Piezophilic, Mesophilic Sulfate-Reducing Bacterium Desulfovibrio indicus J2T.</title>
        <authorList>
            <person name="Cao J."/>
            <person name="Maignien L."/>
            <person name="Shao Z."/>
            <person name="Alain K."/>
            <person name="Jebbar M."/>
        </authorList>
    </citation>
    <scope>NUCLEOTIDE SEQUENCE</scope>
    <source>
        <strain evidence="8">DSM 21893</strain>
    </source>
</reference>
<dbReference type="PROSITE" id="PS01124">
    <property type="entry name" value="HTH_ARAC_FAMILY_2"/>
    <property type="match status" value="1"/>
</dbReference>
<dbReference type="SUPFAM" id="SSF46689">
    <property type="entry name" value="Homeodomain-like"/>
    <property type="match status" value="1"/>
</dbReference>
<gene>
    <name evidence="8" type="primary">nimR_2</name>
    <name evidence="8" type="ORF">OICFNHDK_4403</name>
</gene>
<evidence type="ECO:0000256" key="5">
    <source>
        <dbReference type="ARBA" id="ARBA00023163"/>
    </source>
</evidence>
<protein>
    <submittedName>
        <fullName evidence="8">HTH-type transcriptional regulator NimR</fullName>
    </submittedName>
</protein>
<dbReference type="RefSeq" id="WP_192215982.1">
    <property type="nucleotide sequence ID" value="NZ_BPQF01000031.1"/>
</dbReference>
<evidence type="ECO:0000256" key="2">
    <source>
        <dbReference type="ARBA" id="ARBA00023015"/>
    </source>
</evidence>
<dbReference type="GO" id="GO:0043565">
    <property type="term" value="F:sequence-specific DNA binding"/>
    <property type="evidence" value="ECO:0007669"/>
    <property type="project" value="InterPro"/>
</dbReference>
<dbReference type="PRINTS" id="PR00032">
    <property type="entry name" value="HTHARAC"/>
</dbReference>
<feature type="region of interest" description="Disordered" evidence="6">
    <location>
        <begin position="254"/>
        <end position="273"/>
    </location>
</feature>
<keyword evidence="2" id="KW-0805">Transcription regulation</keyword>
<dbReference type="GO" id="GO:0003700">
    <property type="term" value="F:DNA-binding transcription factor activity"/>
    <property type="evidence" value="ECO:0007669"/>
    <property type="project" value="InterPro"/>
</dbReference>
<dbReference type="InterPro" id="IPR009057">
    <property type="entry name" value="Homeodomain-like_sf"/>
</dbReference>
<dbReference type="FunFam" id="1.10.10.60:FF:000132">
    <property type="entry name" value="AraC family transcriptional regulator"/>
    <property type="match status" value="1"/>
</dbReference>
<dbReference type="SUPFAM" id="SSF51182">
    <property type="entry name" value="RmlC-like cupins"/>
    <property type="match status" value="1"/>
</dbReference>
<dbReference type="AlphaFoldDB" id="A0AAV4ZE44"/>
<dbReference type="InterPro" id="IPR003313">
    <property type="entry name" value="AraC-bd"/>
</dbReference>
<dbReference type="PROSITE" id="PS00041">
    <property type="entry name" value="HTH_ARAC_FAMILY_1"/>
    <property type="match status" value="1"/>
</dbReference>
<evidence type="ECO:0000256" key="3">
    <source>
        <dbReference type="ARBA" id="ARBA00023125"/>
    </source>
</evidence>
<accession>A0AAV4ZE44</accession>
<dbReference type="PANTHER" id="PTHR11019">
    <property type="entry name" value="HTH-TYPE TRANSCRIPTIONAL REGULATOR NIMR"/>
    <property type="match status" value="1"/>
</dbReference>
<dbReference type="CDD" id="cd06124">
    <property type="entry name" value="cupin_NimR-like_N"/>
    <property type="match status" value="1"/>
</dbReference>
<dbReference type="Pfam" id="PF02311">
    <property type="entry name" value="AraC_binding"/>
    <property type="match status" value="1"/>
</dbReference>
<evidence type="ECO:0000313" key="9">
    <source>
        <dbReference type="Proteomes" id="UP001055307"/>
    </source>
</evidence>
<keyword evidence="5" id="KW-0804">Transcription</keyword>
<keyword evidence="3" id="KW-0238">DNA-binding</keyword>
<evidence type="ECO:0000313" key="8">
    <source>
        <dbReference type="EMBL" id="GJD41919.1"/>
    </source>
</evidence>
<dbReference type="InterPro" id="IPR011051">
    <property type="entry name" value="RmlC_Cupin_sf"/>
</dbReference>
<dbReference type="InterPro" id="IPR018060">
    <property type="entry name" value="HTH_AraC"/>
</dbReference>